<evidence type="ECO:0000313" key="18">
    <source>
        <dbReference type="EMBL" id="KIA78074.1"/>
    </source>
</evidence>
<dbReference type="EMBL" id="JSAM01000043">
    <property type="protein sequence ID" value="KIA78074.1"/>
    <property type="molecule type" value="Genomic_DNA"/>
</dbReference>
<dbReference type="InterPro" id="IPR023753">
    <property type="entry name" value="FAD/NAD-binding_dom"/>
</dbReference>
<dbReference type="InterPro" id="IPR004099">
    <property type="entry name" value="Pyr_nucl-diS_OxRdtase_dimer"/>
</dbReference>
<reference evidence="18 19" key="1">
    <citation type="journal article" date="2014" name="Mol. Biol. Evol.">
        <title>Massive expansion of Ubiquitination-related gene families within the Chlamydiae.</title>
        <authorList>
            <person name="Domman D."/>
            <person name="Collingro A."/>
            <person name="Lagkouvardos I."/>
            <person name="Gehre L."/>
            <person name="Weinmaier T."/>
            <person name="Rattei T."/>
            <person name="Subtil A."/>
            <person name="Horn M."/>
        </authorList>
    </citation>
    <scope>NUCLEOTIDE SEQUENCE [LARGE SCALE GENOMIC DNA]</scope>
    <source>
        <strain evidence="18 19">OEW1</strain>
    </source>
</reference>
<keyword evidence="8" id="KW-1015">Disulfide bond</keyword>
<name>A0A0C1EP70_9BACT</name>
<dbReference type="InterPro" id="IPR012999">
    <property type="entry name" value="Pyr_OxRdtase_I_AS"/>
</dbReference>
<feature type="binding site" evidence="13">
    <location>
        <position position="58"/>
    </location>
    <ligand>
        <name>FAD</name>
        <dbReference type="ChEBI" id="CHEBI:57692"/>
    </ligand>
</feature>
<evidence type="ECO:0000256" key="4">
    <source>
        <dbReference type="ARBA" id="ARBA00022630"/>
    </source>
</evidence>
<feature type="binding site" evidence="13">
    <location>
        <begin position="324"/>
        <end position="327"/>
    </location>
    <ligand>
        <name>FAD</name>
        <dbReference type="ChEBI" id="CHEBI:57692"/>
    </ligand>
</feature>
<dbReference type="InterPro" id="IPR006258">
    <property type="entry name" value="Lipoamide_DH"/>
</dbReference>
<dbReference type="PRINTS" id="PR00411">
    <property type="entry name" value="PNDRDTASEI"/>
</dbReference>
<comment type="catalytic activity">
    <reaction evidence="10 15">
        <text>N(6)-[(R)-dihydrolipoyl]-L-lysyl-[protein] + NAD(+) = N(6)-[(R)-lipoyl]-L-lysyl-[protein] + NADH + H(+)</text>
        <dbReference type="Rhea" id="RHEA:15045"/>
        <dbReference type="Rhea" id="RHEA-COMP:10474"/>
        <dbReference type="Rhea" id="RHEA-COMP:10475"/>
        <dbReference type="ChEBI" id="CHEBI:15378"/>
        <dbReference type="ChEBI" id="CHEBI:57540"/>
        <dbReference type="ChEBI" id="CHEBI:57945"/>
        <dbReference type="ChEBI" id="CHEBI:83099"/>
        <dbReference type="ChEBI" id="CHEBI:83100"/>
        <dbReference type="EC" id="1.8.1.4"/>
    </reaction>
</comment>
<feature type="active site" description="Proton acceptor" evidence="12">
    <location>
        <position position="450"/>
    </location>
</feature>
<evidence type="ECO:0000256" key="1">
    <source>
        <dbReference type="ARBA" id="ARBA00007532"/>
    </source>
</evidence>
<evidence type="ECO:0000256" key="2">
    <source>
        <dbReference type="ARBA" id="ARBA00012608"/>
    </source>
</evidence>
<feature type="domain" description="Pyridine nucleotide-disulphide oxidoreductase dimerisation" evidence="16">
    <location>
        <begin position="352"/>
        <end position="461"/>
    </location>
</feature>
<gene>
    <name evidence="18" type="primary">dld</name>
    <name evidence="18" type="ORF">DB43_EY00040</name>
</gene>
<dbReference type="EC" id="1.8.1.4" evidence="2 15"/>
<proteinExistence type="inferred from homology"/>
<dbReference type="FunFam" id="3.30.390.30:FF:000001">
    <property type="entry name" value="Dihydrolipoyl dehydrogenase"/>
    <property type="match status" value="1"/>
</dbReference>
<dbReference type="SUPFAM" id="SSF51905">
    <property type="entry name" value="FAD/NAD(P)-binding domain"/>
    <property type="match status" value="1"/>
</dbReference>
<feature type="disulfide bond" description="Redox-active" evidence="14">
    <location>
        <begin position="49"/>
        <end position="54"/>
    </location>
</feature>
<dbReference type="PANTHER" id="PTHR22912:SF223">
    <property type="entry name" value="DIHYDROLIPOYL DEHYDROGENASE 1, MITOCHONDRIAL"/>
    <property type="match status" value="1"/>
</dbReference>
<dbReference type="NCBIfam" id="TIGR01350">
    <property type="entry name" value="lipoamide_DH"/>
    <property type="match status" value="1"/>
</dbReference>
<feature type="binding site" evidence="13">
    <location>
        <begin position="187"/>
        <end position="194"/>
    </location>
    <ligand>
        <name>NAD(+)</name>
        <dbReference type="ChEBI" id="CHEBI:57540"/>
    </ligand>
</feature>
<feature type="binding site" evidence="13">
    <location>
        <position position="318"/>
    </location>
    <ligand>
        <name>FAD</name>
        <dbReference type="ChEBI" id="CHEBI:57692"/>
    </ligand>
</feature>
<evidence type="ECO:0000256" key="3">
    <source>
        <dbReference type="ARBA" id="ARBA00016961"/>
    </source>
</evidence>
<dbReference type="PATRIC" id="fig|83552.4.peg.722"/>
<comment type="similarity">
    <text evidence="1 15">Belongs to the class-I pyridine nucleotide-disulfide oxidoreductase family.</text>
</comment>
<keyword evidence="9 15" id="KW-0676">Redox-active center</keyword>
<dbReference type="GO" id="GO:0050660">
    <property type="term" value="F:flavin adenine dinucleotide binding"/>
    <property type="evidence" value="ECO:0007669"/>
    <property type="project" value="InterPro"/>
</dbReference>
<dbReference type="GO" id="GO:0006103">
    <property type="term" value="P:2-oxoglutarate metabolic process"/>
    <property type="evidence" value="ECO:0007669"/>
    <property type="project" value="TreeGrafter"/>
</dbReference>
<organism evidence="18 19">
    <name type="scientific">Parachlamydia acanthamoebae</name>
    <dbReference type="NCBI Taxonomy" id="83552"/>
    <lineage>
        <taxon>Bacteria</taxon>
        <taxon>Pseudomonadati</taxon>
        <taxon>Chlamydiota</taxon>
        <taxon>Chlamydiia</taxon>
        <taxon>Parachlamydiales</taxon>
        <taxon>Parachlamydiaceae</taxon>
        <taxon>Parachlamydia</taxon>
    </lineage>
</organism>
<dbReference type="PROSITE" id="PS00076">
    <property type="entry name" value="PYRIDINE_REDOX_1"/>
    <property type="match status" value="1"/>
</dbReference>
<dbReference type="PIRSF" id="PIRSF000350">
    <property type="entry name" value="Mercury_reductase_MerA"/>
    <property type="match status" value="1"/>
</dbReference>
<dbReference type="Gene3D" id="3.50.50.60">
    <property type="entry name" value="FAD/NAD(P)-binding domain"/>
    <property type="match status" value="2"/>
</dbReference>
<feature type="binding site" evidence="13">
    <location>
        <position position="277"/>
    </location>
    <ligand>
        <name>NAD(+)</name>
        <dbReference type="ChEBI" id="CHEBI:57540"/>
    </ligand>
</feature>
<dbReference type="Proteomes" id="UP000031307">
    <property type="component" value="Unassembled WGS sequence"/>
</dbReference>
<comment type="function">
    <text evidence="11">The branched-chain alpha-keto dehydrogenase complex catalyzes the overall conversion of alpha-keto acids to acyl-CoA and CO(2). It contains multiple copies of 3 enzymatic components: branched-chain alpha-keto acid decarboxylase (E1), lipoamide acyltransferase (E2) and lipoamide dehydrogenase (E3).</text>
</comment>
<evidence type="ECO:0000256" key="10">
    <source>
        <dbReference type="ARBA" id="ARBA00049187"/>
    </source>
</evidence>
<evidence type="ECO:0000256" key="7">
    <source>
        <dbReference type="ARBA" id="ARBA00023027"/>
    </source>
</evidence>
<comment type="cofactor">
    <cofactor evidence="13 15">
        <name>FAD</name>
        <dbReference type="ChEBI" id="CHEBI:57692"/>
    </cofactor>
    <text evidence="13 15">Binds 1 FAD per subunit.</text>
</comment>
<dbReference type="SUPFAM" id="SSF55424">
    <property type="entry name" value="FAD/NAD-linked reductases, dimerisation (C-terminal) domain"/>
    <property type="match status" value="1"/>
</dbReference>
<sequence length="471" mass="50452">MRCNMNGNTSFDVVVIGSGPGGYVAAIRAAQLGFKTACIEKDSTLGGTCLNVGCIPSKALLYSSEMFHFLQKDGKTHGIEISDLRVEFSQMMKRKQEVVTGFTQGVAGLFKKNNVERITGTARLLSPNEIEVTKDGQTQKIQARYTILATGSEPIALPFLPFDEKIVLSSTGALSLPKIPKKLIVVGAGVIGVELASVYSRLGTQVVVVEMLDYICPMMDQTIRKTLLQTLKKQGLEFYLGAKVTGAEVGKEQVAVYVEHEGKKLTFDADNVLVAVGRRPYSKGLGLQDVGVQVSPRGFVEVNQDLQTNIPSIYAIGDLIDGAMLAHRASEEGIAAVEKLAGLHPHVNYMAIPNVIYTHPEVAAVGLTEQEAKDAQLKLQIGSCLFKANSRARCIGDTDGLVKIIGEANTGRLIGMHIIGPNASEMIGEGVIAIEKKATISDIAYASHAHPTLSEAIKEAALNALGHAIHF</sequence>
<dbReference type="Pfam" id="PF07992">
    <property type="entry name" value="Pyr_redox_2"/>
    <property type="match status" value="1"/>
</dbReference>
<evidence type="ECO:0000256" key="15">
    <source>
        <dbReference type="RuleBase" id="RU003692"/>
    </source>
</evidence>
<evidence type="ECO:0000259" key="17">
    <source>
        <dbReference type="Pfam" id="PF07992"/>
    </source>
</evidence>
<dbReference type="AlphaFoldDB" id="A0A0C1EP70"/>
<evidence type="ECO:0000256" key="5">
    <source>
        <dbReference type="ARBA" id="ARBA00022827"/>
    </source>
</evidence>
<keyword evidence="6 15" id="KW-0560">Oxidoreductase</keyword>
<dbReference type="InterPro" id="IPR050151">
    <property type="entry name" value="Class-I_Pyr_Nuc-Dis_Oxidored"/>
</dbReference>
<dbReference type="InterPro" id="IPR036188">
    <property type="entry name" value="FAD/NAD-bd_sf"/>
</dbReference>
<feature type="binding site" evidence="13">
    <location>
        <position position="210"/>
    </location>
    <ligand>
        <name>NAD(+)</name>
        <dbReference type="ChEBI" id="CHEBI:57540"/>
    </ligand>
</feature>
<dbReference type="InterPro" id="IPR016156">
    <property type="entry name" value="FAD/NAD-linked_Rdtase_dimer_sf"/>
</dbReference>
<keyword evidence="4 15" id="KW-0285">Flavoprotein</keyword>
<dbReference type="Gene3D" id="3.30.390.30">
    <property type="match status" value="1"/>
</dbReference>
<dbReference type="PRINTS" id="PR00368">
    <property type="entry name" value="FADPNR"/>
</dbReference>
<dbReference type="PANTHER" id="PTHR22912">
    <property type="entry name" value="DISULFIDE OXIDOREDUCTASE"/>
    <property type="match status" value="1"/>
</dbReference>
<dbReference type="InterPro" id="IPR001100">
    <property type="entry name" value="Pyr_nuc-diS_OxRdtase"/>
</dbReference>
<comment type="miscellaneous">
    <text evidence="15">The active site is a redox-active disulfide bond.</text>
</comment>
<protein>
    <recommendedName>
        <fullName evidence="3 15">Dihydrolipoyl dehydrogenase</fullName>
        <ecNumber evidence="2 15">1.8.1.4</ecNumber>
    </recommendedName>
</protein>
<accession>A0A0C1EP70</accession>
<dbReference type="FunFam" id="3.50.50.60:FF:000001">
    <property type="entry name" value="Dihydrolipoyl dehydrogenase, mitochondrial"/>
    <property type="match status" value="1"/>
</dbReference>
<dbReference type="GO" id="GO:0045252">
    <property type="term" value="C:oxoglutarate dehydrogenase complex"/>
    <property type="evidence" value="ECO:0007669"/>
    <property type="project" value="TreeGrafter"/>
</dbReference>
<feature type="domain" description="FAD/NAD(P)-binding" evidence="17">
    <location>
        <begin position="11"/>
        <end position="333"/>
    </location>
</feature>
<evidence type="ECO:0000256" key="11">
    <source>
        <dbReference type="ARBA" id="ARBA00056335"/>
    </source>
</evidence>
<keyword evidence="5 13" id="KW-0274">FAD</keyword>
<evidence type="ECO:0000256" key="12">
    <source>
        <dbReference type="PIRSR" id="PIRSR000350-2"/>
    </source>
</evidence>
<dbReference type="Pfam" id="PF02852">
    <property type="entry name" value="Pyr_redox_dim"/>
    <property type="match status" value="1"/>
</dbReference>
<evidence type="ECO:0000256" key="14">
    <source>
        <dbReference type="PIRSR" id="PIRSR000350-4"/>
    </source>
</evidence>
<evidence type="ECO:0000313" key="19">
    <source>
        <dbReference type="Proteomes" id="UP000031307"/>
    </source>
</evidence>
<keyword evidence="7 13" id="KW-0520">NAD</keyword>
<evidence type="ECO:0000259" key="16">
    <source>
        <dbReference type="Pfam" id="PF02852"/>
    </source>
</evidence>
<evidence type="ECO:0000256" key="6">
    <source>
        <dbReference type="ARBA" id="ARBA00023002"/>
    </source>
</evidence>
<dbReference type="GO" id="GO:0004148">
    <property type="term" value="F:dihydrolipoyl dehydrogenase (NADH) activity"/>
    <property type="evidence" value="ECO:0007669"/>
    <property type="project" value="UniProtKB-EC"/>
</dbReference>
<evidence type="ECO:0000256" key="9">
    <source>
        <dbReference type="ARBA" id="ARBA00023284"/>
    </source>
</evidence>
<evidence type="ECO:0000256" key="8">
    <source>
        <dbReference type="ARBA" id="ARBA00023157"/>
    </source>
</evidence>
<keyword evidence="13" id="KW-0547">Nucleotide-binding</keyword>
<feature type="binding site" evidence="13">
    <location>
        <begin position="150"/>
        <end position="152"/>
    </location>
    <ligand>
        <name>FAD</name>
        <dbReference type="ChEBI" id="CHEBI:57692"/>
    </ligand>
</feature>
<comment type="caution">
    <text evidence="18">The sequence shown here is derived from an EMBL/GenBank/DDBJ whole genome shotgun (WGS) entry which is preliminary data.</text>
</comment>
<evidence type="ECO:0000256" key="13">
    <source>
        <dbReference type="PIRSR" id="PIRSR000350-3"/>
    </source>
</evidence>